<evidence type="ECO:0000313" key="4">
    <source>
        <dbReference type="EMBL" id="BAH07751.1"/>
    </source>
</evidence>
<dbReference type="GO" id="GO:0042732">
    <property type="term" value="P:D-xylose metabolic process"/>
    <property type="evidence" value="ECO:0007669"/>
    <property type="project" value="UniProtKB-KW"/>
</dbReference>
<dbReference type="SUPFAM" id="SSF53067">
    <property type="entry name" value="Actin-like ATPase domain"/>
    <property type="match status" value="1"/>
</dbReference>
<dbReference type="Proteomes" id="UP000007969">
    <property type="component" value="Chromosome"/>
</dbReference>
<dbReference type="InterPro" id="IPR036388">
    <property type="entry name" value="WH-like_DNA-bd_sf"/>
</dbReference>
<reference evidence="5" key="1">
    <citation type="submission" date="2005-09" db="EMBL/GenBank/DDBJ databases">
        <title>Complete genome sequence of Clostridium kluyveri and comparative genomics of Clostridia species.</title>
        <authorList>
            <person name="Inui M."/>
            <person name="Nonaka H."/>
            <person name="Shinoda Y."/>
            <person name="Ikenaga Y."/>
            <person name="Abe M."/>
            <person name="Naito K."/>
            <person name="Vertes A.A."/>
            <person name="Yukawa H."/>
        </authorList>
    </citation>
    <scope>NUCLEOTIDE SEQUENCE [LARGE SCALE GENOMIC DNA]</scope>
    <source>
        <strain evidence="5">NBRC 12016</strain>
    </source>
</reference>
<gene>
    <name evidence="4" type="ordered locus">CKR_2700</name>
</gene>
<dbReference type="InterPro" id="IPR043129">
    <property type="entry name" value="ATPase_NBD"/>
</dbReference>
<dbReference type="InterPro" id="IPR036390">
    <property type="entry name" value="WH_DNA-bd_sf"/>
</dbReference>
<evidence type="ECO:0000256" key="1">
    <source>
        <dbReference type="ARBA" id="ARBA00002486"/>
    </source>
</evidence>
<dbReference type="Gene3D" id="3.30.420.40">
    <property type="match status" value="2"/>
</dbReference>
<name>B9E5H6_CLOK1</name>
<organism evidence="4 5">
    <name type="scientific">Clostridium kluyveri (strain NBRC 12016)</name>
    <dbReference type="NCBI Taxonomy" id="583346"/>
    <lineage>
        <taxon>Bacteria</taxon>
        <taxon>Bacillati</taxon>
        <taxon>Bacillota</taxon>
        <taxon>Clostridia</taxon>
        <taxon>Eubacteriales</taxon>
        <taxon>Clostridiaceae</taxon>
        <taxon>Clostridium</taxon>
    </lineage>
</organism>
<sequence>MNSISVRGVLMKDNSNALKSLSFEEKKIFNLLQKNGRLSKNKISSRTDIKLTTLNYVMEPLEKSKMIVESCIGESTGGRRPILYDININDFYIIGIDISILYTQVVITNLKMEILYKELFNMDDSYTPCETVKKVVEIINRAYANLNLSHMKLLGIGVGSVGPLDIKNGIIKNPVDFFADKWTDVPIKKMLEEKLKHPVIVENGANAAVVAEYFYGVGRGIENIAFFNCGIGIRTGTISSGHLIRTINDEEEAFGHMTIDIDGEKCKCGNYGCLECYSTIKAIIKNISKKIKKGRHTIINKPVEEIDYKDVCLAAEMGDELSIDIITDAALILGSGLSNYIKLLSPKLVILTGPLIINSKLFYEVCVKSTLKNLNSTKGKSVIFNRCGYFSGDAISIGASAMVIERCLESGI</sequence>
<proteinExistence type="inferred from homology"/>
<dbReference type="SUPFAM" id="SSF46785">
    <property type="entry name" value="Winged helix' DNA-binding domain"/>
    <property type="match status" value="1"/>
</dbReference>
<evidence type="ECO:0000313" key="5">
    <source>
        <dbReference type="Proteomes" id="UP000007969"/>
    </source>
</evidence>
<dbReference type="HOGENOM" id="CLU_036604_13_1_9"/>
<comment type="similarity">
    <text evidence="2">Belongs to the ROK (NagC/XylR) family.</text>
</comment>
<dbReference type="Gene3D" id="1.10.10.10">
    <property type="entry name" value="Winged helix-like DNA-binding domain superfamily/Winged helix DNA-binding domain"/>
    <property type="match status" value="1"/>
</dbReference>
<protein>
    <recommendedName>
        <fullName evidence="6">Transcriptional regulator</fullName>
    </recommendedName>
</protein>
<dbReference type="PANTHER" id="PTHR18964">
    <property type="entry name" value="ROK (REPRESSOR, ORF, KINASE) FAMILY"/>
    <property type="match status" value="1"/>
</dbReference>
<evidence type="ECO:0000256" key="3">
    <source>
        <dbReference type="ARBA" id="ARBA00022629"/>
    </source>
</evidence>
<dbReference type="Pfam" id="PF13412">
    <property type="entry name" value="HTH_24"/>
    <property type="match status" value="1"/>
</dbReference>
<dbReference type="Pfam" id="PF00480">
    <property type="entry name" value="ROK"/>
    <property type="match status" value="1"/>
</dbReference>
<dbReference type="InterPro" id="IPR000600">
    <property type="entry name" value="ROK"/>
</dbReference>
<keyword evidence="3" id="KW-0859">Xylose metabolism</keyword>
<evidence type="ECO:0000256" key="2">
    <source>
        <dbReference type="ARBA" id="ARBA00006479"/>
    </source>
</evidence>
<dbReference type="KEGG" id="ckr:CKR_2700"/>
<evidence type="ECO:0008006" key="6">
    <source>
        <dbReference type="Google" id="ProtNLM"/>
    </source>
</evidence>
<comment type="function">
    <text evidence="1">Transcriptional repressor of xylose-utilizing enzymes.</text>
</comment>
<dbReference type="PANTHER" id="PTHR18964:SF149">
    <property type="entry name" value="BIFUNCTIONAL UDP-N-ACETYLGLUCOSAMINE 2-EPIMERASE_N-ACETYLMANNOSAMINE KINASE"/>
    <property type="match status" value="1"/>
</dbReference>
<dbReference type="AlphaFoldDB" id="B9E5H6"/>
<dbReference type="EMBL" id="AP009049">
    <property type="protein sequence ID" value="BAH07751.1"/>
    <property type="molecule type" value="Genomic_DNA"/>
</dbReference>
<accession>B9E5H6</accession>
<keyword evidence="3" id="KW-0119">Carbohydrate metabolism</keyword>